<dbReference type="GO" id="GO:0004518">
    <property type="term" value="F:nuclease activity"/>
    <property type="evidence" value="ECO:0007669"/>
    <property type="project" value="UniProtKB-KW"/>
</dbReference>
<keyword evidence="8" id="KW-0479">Metal-binding</keyword>
<evidence type="ECO:0000256" key="4">
    <source>
        <dbReference type="ARBA" id="ARBA00006958"/>
    </source>
</evidence>
<dbReference type="InterPro" id="IPR027806">
    <property type="entry name" value="HARBI1_dom"/>
</dbReference>
<dbReference type="Pfam" id="PF13359">
    <property type="entry name" value="DDE_Tnp_4"/>
    <property type="match status" value="1"/>
</dbReference>
<proteinExistence type="inferred from homology"/>
<keyword evidence="7" id="KW-0540">Nuclease</keyword>
<dbReference type="OrthoDB" id="2430314at2759"/>
<dbReference type="GO" id="GO:0005737">
    <property type="term" value="C:cytoplasm"/>
    <property type="evidence" value="ECO:0007669"/>
    <property type="project" value="UniProtKB-SubCell"/>
</dbReference>
<evidence type="ECO:0000256" key="11">
    <source>
        <dbReference type="ARBA" id="ARBA00030126"/>
    </source>
</evidence>
<evidence type="ECO:0000256" key="1">
    <source>
        <dbReference type="ARBA" id="ARBA00001968"/>
    </source>
</evidence>
<name>A0A443RXS8_9ACAR</name>
<evidence type="ECO:0000256" key="10">
    <source>
        <dbReference type="ARBA" id="ARBA00023242"/>
    </source>
</evidence>
<keyword evidence="10" id="KW-0539">Nucleus</keyword>
<dbReference type="GO" id="GO:0016787">
    <property type="term" value="F:hydrolase activity"/>
    <property type="evidence" value="ECO:0007669"/>
    <property type="project" value="UniProtKB-KW"/>
</dbReference>
<accession>A0A443RXS8</accession>
<dbReference type="AlphaFoldDB" id="A0A443RXS8"/>
<dbReference type="InterPro" id="IPR045249">
    <property type="entry name" value="HARBI1-like"/>
</dbReference>
<evidence type="ECO:0000259" key="13">
    <source>
        <dbReference type="Pfam" id="PF13359"/>
    </source>
</evidence>
<evidence type="ECO:0000256" key="6">
    <source>
        <dbReference type="ARBA" id="ARBA00022490"/>
    </source>
</evidence>
<evidence type="ECO:0000256" key="5">
    <source>
        <dbReference type="ARBA" id="ARBA00015519"/>
    </source>
</evidence>
<keyword evidence="6" id="KW-0963">Cytoplasm</keyword>
<evidence type="ECO:0000313" key="14">
    <source>
        <dbReference type="EMBL" id="RWS19985.1"/>
    </source>
</evidence>
<dbReference type="STRING" id="299467.A0A443RXS8"/>
<comment type="caution">
    <text evidence="14">The sequence shown here is derived from an EMBL/GenBank/DDBJ whole genome shotgun (WGS) entry which is preliminary data.</text>
</comment>
<dbReference type="Proteomes" id="UP000288716">
    <property type="component" value="Unassembled WGS sequence"/>
</dbReference>
<dbReference type="GO" id="GO:0046872">
    <property type="term" value="F:metal ion binding"/>
    <property type="evidence" value="ECO:0007669"/>
    <property type="project" value="UniProtKB-KW"/>
</dbReference>
<comment type="cofactor">
    <cofactor evidence="1">
        <name>a divalent metal cation</name>
        <dbReference type="ChEBI" id="CHEBI:60240"/>
    </cofactor>
</comment>
<dbReference type="EMBL" id="NCKV01021016">
    <property type="protein sequence ID" value="RWS19985.1"/>
    <property type="molecule type" value="Genomic_DNA"/>
</dbReference>
<evidence type="ECO:0000256" key="3">
    <source>
        <dbReference type="ARBA" id="ARBA00004496"/>
    </source>
</evidence>
<protein>
    <recommendedName>
        <fullName evidence="5">Putative nuclease HARBI1</fullName>
    </recommendedName>
    <alternativeName>
        <fullName evidence="11">Harbinger transposase-derived nuclease</fullName>
    </alternativeName>
</protein>
<reference evidence="14 15" key="1">
    <citation type="journal article" date="2018" name="Gigascience">
        <title>Genomes of trombidid mites reveal novel predicted allergens and laterally-transferred genes associated with secondary metabolism.</title>
        <authorList>
            <person name="Dong X."/>
            <person name="Chaisiri K."/>
            <person name="Xia D."/>
            <person name="Armstrong S.D."/>
            <person name="Fang Y."/>
            <person name="Donnelly M.J."/>
            <person name="Kadowaki T."/>
            <person name="McGarry J.W."/>
            <person name="Darby A.C."/>
            <person name="Makepeace B.L."/>
        </authorList>
    </citation>
    <scope>NUCLEOTIDE SEQUENCE [LARGE SCALE GENOMIC DNA]</scope>
    <source>
        <strain evidence="14">UoL-UT</strain>
    </source>
</reference>
<gene>
    <name evidence="14" type="ORF">B4U80_09896</name>
</gene>
<evidence type="ECO:0000256" key="8">
    <source>
        <dbReference type="ARBA" id="ARBA00022723"/>
    </source>
</evidence>
<comment type="subcellular location">
    <subcellularLocation>
        <location evidence="3">Cytoplasm</location>
    </subcellularLocation>
    <subcellularLocation>
        <location evidence="2">Nucleus</location>
    </subcellularLocation>
</comment>
<organism evidence="14 15">
    <name type="scientific">Leptotrombidium deliense</name>
    <dbReference type="NCBI Taxonomy" id="299467"/>
    <lineage>
        <taxon>Eukaryota</taxon>
        <taxon>Metazoa</taxon>
        <taxon>Ecdysozoa</taxon>
        <taxon>Arthropoda</taxon>
        <taxon>Chelicerata</taxon>
        <taxon>Arachnida</taxon>
        <taxon>Acari</taxon>
        <taxon>Acariformes</taxon>
        <taxon>Trombidiformes</taxon>
        <taxon>Prostigmata</taxon>
        <taxon>Anystina</taxon>
        <taxon>Parasitengona</taxon>
        <taxon>Trombiculoidea</taxon>
        <taxon>Trombiculidae</taxon>
        <taxon>Leptotrombidium</taxon>
    </lineage>
</organism>
<sequence>MNVRRLQEIRNCRQKKQQIFKEPPISPLVLLNEREFHQRYRMSKHCFEKLLSFIGNSLDNVDNRNHPPAPEIQLLTALRYYATGVFQHVDGDLMNLSQATVCRIVAKVSNILAGKAREIIHFPEPADCQAEQDGFFQIAGFPGVIGVIDCTHVEIKVPKVKQERYRNRKNKTTLNVQVIIGCDMRFTNIVCRWPGSVHDSRIFRRSKINSSLNAGNYSGHLLGDAGYGCKKYLLTPLSNPVTIAEKRYQKRFIKTRLLVEQTFGCWKWKFHSLLKGLRSSIGNSLNTIIACAVLWNFMVRENEINHKERIVITSEDLPANNENVDLIGTSKRMQVINYFDY</sequence>
<dbReference type="InterPro" id="IPR026103">
    <property type="entry name" value="HARBI1_animal"/>
</dbReference>
<dbReference type="PRINTS" id="PR02086">
    <property type="entry name" value="PUTNUCHARBI1"/>
</dbReference>
<evidence type="ECO:0000256" key="12">
    <source>
        <dbReference type="ARBA" id="ARBA00045850"/>
    </source>
</evidence>
<dbReference type="VEuPathDB" id="VectorBase:LDEU012055"/>
<evidence type="ECO:0000256" key="2">
    <source>
        <dbReference type="ARBA" id="ARBA00004123"/>
    </source>
</evidence>
<dbReference type="GO" id="GO:0005634">
    <property type="term" value="C:nucleus"/>
    <property type="evidence" value="ECO:0007669"/>
    <property type="project" value="UniProtKB-SubCell"/>
</dbReference>
<feature type="domain" description="DDE Tnp4" evidence="13">
    <location>
        <begin position="148"/>
        <end position="296"/>
    </location>
</feature>
<comment type="similarity">
    <text evidence="4">Belongs to the HARBI1 family.</text>
</comment>
<keyword evidence="15" id="KW-1185">Reference proteome</keyword>
<dbReference type="PANTHER" id="PTHR22930">
    <property type="match status" value="1"/>
</dbReference>
<dbReference type="PANTHER" id="PTHR22930:SF85">
    <property type="entry name" value="GH03217P-RELATED"/>
    <property type="match status" value="1"/>
</dbReference>
<comment type="function">
    <text evidence="12">Transposase-derived protein that may have nuclease activity. Does not have transposase activity.</text>
</comment>
<keyword evidence="9" id="KW-0378">Hydrolase</keyword>
<evidence type="ECO:0000256" key="9">
    <source>
        <dbReference type="ARBA" id="ARBA00022801"/>
    </source>
</evidence>
<evidence type="ECO:0000313" key="15">
    <source>
        <dbReference type="Proteomes" id="UP000288716"/>
    </source>
</evidence>
<evidence type="ECO:0000256" key="7">
    <source>
        <dbReference type="ARBA" id="ARBA00022722"/>
    </source>
</evidence>